<proteinExistence type="inferred from homology"/>
<dbReference type="STRING" id="335543.Sfum_2705"/>
<keyword evidence="5" id="KW-0001">2Fe-2S</keyword>
<comment type="subcellular location">
    <subcellularLocation>
        <location evidence="2">Membrane</location>
    </subcellularLocation>
</comment>
<gene>
    <name evidence="19" type="ordered locus">Sfum_2705</name>
</gene>
<evidence type="ECO:0000256" key="13">
    <source>
        <dbReference type="ARBA" id="ARBA00023136"/>
    </source>
</evidence>
<dbReference type="PROSITE" id="PS51839">
    <property type="entry name" value="4FE4S_HC3"/>
    <property type="match status" value="1"/>
</dbReference>
<dbReference type="Pfam" id="PF10588">
    <property type="entry name" value="NADH-G_4Fe-4S_3"/>
    <property type="match status" value="1"/>
</dbReference>
<evidence type="ECO:0000256" key="2">
    <source>
        <dbReference type="ARBA" id="ARBA00004370"/>
    </source>
</evidence>
<dbReference type="InterPro" id="IPR006963">
    <property type="entry name" value="Mopterin_OxRdtase_4Fe-4S_dom"/>
</dbReference>
<dbReference type="GO" id="GO:0051539">
    <property type="term" value="F:4 iron, 4 sulfur cluster binding"/>
    <property type="evidence" value="ECO:0007669"/>
    <property type="project" value="UniProtKB-KW"/>
</dbReference>
<keyword evidence="13" id="KW-0472">Membrane</keyword>
<dbReference type="GO" id="GO:0042773">
    <property type="term" value="P:ATP synthesis coupled electron transport"/>
    <property type="evidence" value="ECO:0007669"/>
    <property type="project" value="InterPro"/>
</dbReference>
<dbReference type="GO" id="GO:0008137">
    <property type="term" value="F:NADH dehydrogenase (ubiquinone) activity"/>
    <property type="evidence" value="ECO:0007669"/>
    <property type="project" value="InterPro"/>
</dbReference>
<dbReference type="PROSITE" id="PS00641">
    <property type="entry name" value="COMPLEX1_75K_1"/>
    <property type="match status" value="1"/>
</dbReference>
<dbReference type="InterPro" id="IPR006656">
    <property type="entry name" value="Mopterin_OxRdtase"/>
</dbReference>
<dbReference type="EMBL" id="CP000478">
    <property type="protein sequence ID" value="ABK18383.1"/>
    <property type="molecule type" value="Genomic_DNA"/>
</dbReference>
<evidence type="ECO:0000256" key="6">
    <source>
        <dbReference type="ARBA" id="ARBA00022723"/>
    </source>
</evidence>
<comment type="similarity">
    <text evidence="3">Belongs to the complex I 75 kDa subunit family.</text>
</comment>
<dbReference type="GO" id="GO:0016020">
    <property type="term" value="C:membrane"/>
    <property type="evidence" value="ECO:0007669"/>
    <property type="project" value="UniProtKB-SubCell"/>
</dbReference>
<dbReference type="FunFam" id="3.10.20.740:FF:000004">
    <property type="entry name" value="NADH-quinone oxidoreductase"/>
    <property type="match status" value="1"/>
</dbReference>
<dbReference type="FunFam" id="3.30.70.20:FF:000035">
    <property type="entry name" value="Iron hydrogenase 1"/>
    <property type="match status" value="1"/>
</dbReference>
<keyword evidence="20" id="KW-1185">Reference proteome</keyword>
<dbReference type="PROSITE" id="PS00551">
    <property type="entry name" value="MOLYBDOPTERIN_PROK_1"/>
    <property type="match status" value="1"/>
</dbReference>
<keyword evidence="4" id="KW-0004">4Fe-4S</keyword>
<dbReference type="AlphaFoldDB" id="A0LLT1"/>
<dbReference type="InterPro" id="IPR036010">
    <property type="entry name" value="2Fe-2S_ferredoxin-like_sf"/>
</dbReference>
<dbReference type="InterPro" id="IPR027467">
    <property type="entry name" value="MopterinOxRdtase_cofactor_BS"/>
</dbReference>
<dbReference type="InterPro" id="IPR017900">
    <property type="entry name" value="4Fe4S_Fe_S_CS"/>
</dbReference>
<dbReference type="eggNOG" id="COG3383">
    <property type="taxonomic scope" value="Bacteria"/>
</dbReference>
<evidence type="ECO:0000256" key="1">
    <source>
        <dbReference type="ARBA" id="ARBA00001966"/>
    </source>
</evidence>
<keyword evidence="8" id="KW-1278">Translocase</keyword>
<evidence type="ECO:0000259" key="17">
    <source>
        <dbReference type="PROSITE" id="PS51669"/>
    </source>
</evidence>
<dbReference type="SUPFAM" id="SSF54292">
    <property type="entry name" value="2Fe-2S ferredoxin-like"/>
    <property type="match status" value="1"/>
</dbReference>
<feature type="domain" description="4Fe-4S ferredoxin-type" evidence="16">
    <location>
        <begin position="140"/>
        <end position="171"/>
    </location>
</feature>
<dbReference type="InterPro" id="IPR001041">
    <property type="entry name" value="2Fe-2S_ferredoxin-type"/>
</dbReference>
<evidence type="ECO:0000259" key="16">
    <source>
        <dbReference type="PROSITE" id="PS51379"/>
    </source>
</evidence>
<dbReference type="InParanoid" id="A0LLT1"/>
<evidence type="ECO:0000256" key="7">
    <source>
        <dbReference type="ARBA" id="ARBA00022737"/>
    </source>
</evidence>
<dbReference type="Pfam" id="PF12838">
    <property type="entry name" value="Fer4_7"/>
    <property type="match status" value="1"/>
</dbReference>
<keyword evidence="10" id="KW-0408">Iron</keyword>
<evidence type="ECO:0000256" key="8">
    <source>
        <dbReference type="ARBA" id="ARBA00022967"/>
    </source>
</evidence>
<dbReference type="Pfam" id="PF00384">
    <property type="entry name" value="Molybdopterin"/>
    <property type="match status" value="1"/>
</dbReference>
<dbReference type="HOGENOM" id="CLU_000422_11_0_7"/>
<name>A0LLT1_SYNFM</name>
<dbReference type="InterPro" id="IPR017896">
    <property type="entry name" value="4Fe4S_Fe-S-bd"/>
</dbReference>
<dbReference type="Gene3D" id="2.20.25.90">
    <property type="entry name" value="ADC-like domains"/>
    <property type="match status" value="1"/>
</dbReference>
<dbReference type="InterPro" id="IPR000283">
    <property type="entry name" value="NADH_UbQ_OxRdtase_75kDa_su_CS"/>
</dbReference>
<feature type="domain" description="4Fe-4S ferredoxin-type" evidence="16">
    <location>
        <begin position="184"/>
        <end position="213"/>
    </location>
</feature>
<dbReference type="Gene3D" id="3.10.20.740">
    <property type="match status" value="1"/>
</dbReference>
<evidence type="ECO:0000259" key="18">
    <source>
        <dbReference type="PROSITE" id="PS51839"/>
    </source>
</evidence>
<evidence type="ECO:0000313" key="20">
    <source>
        <dbReference type="Proteomes" id="UP000001784"/>
    </source>
</evidence>
<reference evidence="19 20" key="1">
    <citation type="submission" date="2006-10" db="EMBL/GenBank/DDBJ databases">
        <title>Complete sequence of Syntrophobacter fumaroxidans MPOB.</title>
        <authorList>
            <consortium name="US DOE Joint Genome Institute"/>
            <person name="Copeland A."/>
            <person name="Lucas S."/>
            <person name="Lapidus A."/>
            <person name="Barry K."/>
            <person name="Detter J.C."/>
            <person name="Glavina del Rio T."/>
            <person name="Hammon N."/>
            <person name="Israni S."/>
            <person name="Pitluck S."/>
            <person name="Goltsman E.G."/>
            <person name="Martinez M."/>
            <person name="Schmutz J."/>
            <person name="Larimer F."/>
            <person name="Land M."/>
            <person name="Hauser L."/>
            <person name="Kyrpides N."/>
            <person name="Kim E."/>
            <person name="Boone D.R."/>
            <person name="Brockman F."/>
            <person name="Culley D."/>
            <person name="Ferry J."/>
            <person name="Gunsalus R."/>
            <person name="McInerney M.J."/>
            <person name="Morrison M."/>
            <person name="Plugge C."/>
            <person name="Rohlin L."/>
            <person name="Scholten J."/>
            <person name="Sieber J."/>
            <person name="Stams A.J.M."/>
            <person name="Worm P."/>
            <person name="Henstra A.M."/>
            <person name="Richardson P."/>
        </authorList>
    </citation>
    <scope>NUCLEOTIDE SEQUENCE [LARGE SCALE GENOMIC DNA]</scope>
    <source>
        <strain evidence="20">DSM 10017 / MPOB</strain>
    </source>
</reference>
<evidence type="ECO:0000256" key="9">
    <source>
        <dbReference type="ARBA" id="ARBA00023002"/>
    </source>
</evidence>
<dbReference type="SMART" id="SM00929">
    <property type="entry name" value="NADH-G_4Fe-4S_3"/>
    <property type="match status" value="1"/>
</dbReference>
<keyword evidence="7" id="KW-0677">Repeat</keyword>
<dbReference type="PROSITE" id="PS00198">
    <property type="entry name" value="4FE4S_FER_1"/>
    <property type="match status" value="1"/>
</dbReference>
<dbReference type="SMART" id="SM00926">
    <property type="entry name" value="Molybdop_Fe4S4"/>
    <property type="match status" value="1"/>
</dbReference>
<dbReference type="Proteomes" id="UP000001784">
    <property type="component" value="Chromosome"/>
</dbReference>
<dbReference type="GO" id="GO:0003954">
    <property type="term" value="F:NADH dehydrogenase activity"/>
    <property type="evidence" value="ECO:0007669"/>
    <property type="project" value="TreeGrafter"/>
</dbReference>
<dbReference type="CDD" id="cd00207">
    <property type="entry name" value="fer2"/>
    <property type="match status" value="1"/>
</dbReference>
<dbReference type="InterPro" id="IPR019574">
    <property type="entry name" value="NADH_UbQ_OxRdtase_Gsu_4Fe4S-bd"/>
</dbReference>
<evidence type="ECO:0000256" key="12">
    <source>
        <dbReference type="ARBA" id="ARBA00023027"/>
    </source>
</evidence>
<dbReference type="InterPro" id="IPR050123">
    <property type="entry name" value="Prok_molybdopt-oxidoreductase"/>
</dbReference>
<comment type="cofactor">
    <cofactor evidence="14">
        <name>[2Fe-2S] cluster</name>
        <dbReference type="ChEBI" id="CHEBI:190135"/>
    </cofactor>
</comment>
<feature type="domain" description="2Fe-2S ferredoxin-type" evidence="15">
    <location>
        <begin position="4"/>
        <end position="82"/>
    </location>
</feature>
<dbReference type="KEGG" id="sfu:Sfum_2705"/>
<dbReference type="SUPFAM" id="SSF53706">
    <property type="entry name" value="Formate dehydrogenase/DMSO reductase, domains 1-3"/>
    <property type="match status" value="1"/>
</dbReference>
<dbReference type="GO" id="GO:0051537">
    <property type="term" value="F:2 iron, 2 sulfur cluster binding"/>
    <property type="evidence" value="ECO:0007669"/>
    <property type="project" value="UniProtKB-KW"/>
</dbReference>
<evidence type="ECO:0000256" key="4">
    <source>
        <dbReference type="ARBA" id="ARBA00022485"/>
    </source>
</evidence>
<evidence type="ECO:0000256" key="5">
    <source>
        <dbReference type="ARBA" id="ARBA00022714"/>
    </source>
</evidence>
<dbReference type="PROSITE" id="PS51379">
    <property type="entry name" value="4FE4S_FER_2"/>
    <property type="match status" value="2"/>
</dbReference>
<evidence type="ECO:0000256" key="10">
    <source>
        <dbReference type="ARBA" id="ARBA00023004"/>
    </source>
</evidence>
<evidence type="ECO:0000313" key="19">
    <source>
        <dbReference type="EMBL" id="ABK18383.1"/>
    </source>
</evidence>
<accession>A0LLT1</accession>
<feature type="domain" description="4Fe-4S His(Cys)3-ligated-type" evidence="18">
    <location>
        <begin position="82"/>
        <end position="121"/>
    </location>
</feature>
<sequence length="355" mass="39075">MDNNIITLKVNGQSVRGKKGQTVLEICRENGIHIPTLCYHPKMPPYGGCRLCIVEIENMRGLPPSCTTPAVDGMSVHTHTDKVMGVRKTVLELLLAYGNHNCLLCEQTGNCELQDLVYEHGIDHVRFKSDFVPQPLDDANAMIIRDQNKCVLCGRCVRGCLEVQVNGVIDIAMRGSDSFITTFDNTELKESNCVFCGECVASCPTGALTYKQARFKGRPWDLKKVVTTCTYCGVGCQVELNVKDNKVVKTTSSFDIPGPNRGSLCVKGRFGNDFIDSPDRLKTPLIKENGGFREASWDEALGLVAKRLGEIKAKSGPDAVAFFSSARCTNEENYLLNKFARAVIGTNNIDHCARL</sequence>
<dbReference type="PROSITE" id="PS51669">
    <property type="entry name" value="4FE4S_MOW_BIS_MGD"/>
    <property type="match status" value="1"/>
</dbReference>
<evidence type="ECO:0000259" key="15">
    <source>
        <dbReference type="PROSITE" id="PS51085"/>
    </source>
</evidence>
<keyword evidence="12" id="KW-0520">NAD</keyword>
<dbReference type="PANTHER" id="PTHR43105">
    <property type="entry name" value="RESPIRATORY NITRATE REDUCTASE"/>
    <property type="match status" value="1"/>
</dbReference>
<evidence type="ECO:0000256" key="11">
    <source>
        <dbReference type="ARBA" id="ARBA00023014"/>
    </source>
</evidence>
<dbReference type="SUPFAM" id="SSF54862">
    <property type="entry name" value="4Fe-4S ferredoxins"/>
    <property type="match status" value="1"/>
</dbReference>
<keyword evidence="6" id="KW-0479">Metal-binding</keyword>
<keyword evidence="11" id="KW-0411">Iron-sulfur</keyword>
<dbReference type="GO" id="GO:0046872">
    <property type="term" value="F:metal ion binding"/>
    <property type="evidence" value="ECO:0007669"/>
    <property type="project" value="UniProtKB-KW"/>
</dbReference>
<dbReference type="Pfam" id="PF04879">
    <property type="entry name" value="Molybdop_Fe4S4"/>
    <property type="match status" value="1"/>
</dbReference>
<dbReference type="Pfam" id="PF13510">
    <property type="entry name" value="Fer2_4"/>
    <property type="match status" value="1"/>
</dbReference>
<dbReference type="PROSITE" id="PS51085">
    <property type="entry name" value="2FE2S_FER_2"/>
    <property type="match status" value="1"/>
</dbReference>
<organism evidence="19 20">
    <name type="scientific">Syntrophobacter fumaroxidans (strain DSM 10017 / MPOB)</name>
    <dbReference type="NCBI Taxonomy" id="335543"/>
    <lineage>
        <taxon>Bacteria</taxon>
        <taxon>Pseudomonadati</taxon>
        <taxon>Thermodesulfobacteriota</taxon>
        <taxon>Syntrophobacteria</taxon>
        <taxon>Syntrophobacterales</taxon>
        <taxon>Syntrophobacteraceae</taxon>
        <taxon>Syntrophobacter</taxon>
    </lineage>
</organism>
<evidence type="ECO:0000256" key="3">
    <source>
        <dbReference type="ARBA" id="ARBA00005404"/>
    </source>
</evidence>
<dbReference type="Gene3D" id="3.30.70.20">
    <property type="match status" value="1"/>
</dbReference>
<dbReference type="Gene3D" id="3.40.50.740">
    <property type="match status" value="1"/>
</dbReference>
<feature type="domain" description="4Fe-4S Mo/W bis-MGD-type" evidence="17">
    <location>
        <begin position="222"/>
        <end position="279"/>
    </location>
</feature>
<evidence type="ECO:0000256" key="14">
    <source>
        <dbReference type="ARBA" id="ARBA00034078"/>
    </source>
</evidence>
<comment type="cofactor">
    <cofactor evidence="1">
        <name>[4Fe-4S] cluster</name>
        <dbReference type="ChEBI" id="CHEBI:49883"/>
    </cofactor>
</comment>
<keyword evidence="9" id="KW-0560">Oxidoreductase</keyword>
<dbReference type="PANTHER" id="PTHR43105:SF14">
    <property type="entry name" value="FORMATE DEHYDROGENASE H"/>
    <property type="match status" value="1"/>
</dbReference>
<protein>
    <submittedName>
        <fullName evidence="19">Molybdopterin oxidoreductase Fe4S4 region</fullName>
    </submittedName>
</protein>